<dbReference type="Proteomes" id="UP001054837">
    <property type="component" value="Unassembled WGS sequence"/>
</dbReference>
<dbReference type="EMBL" id="BPLQ01003552">
    <property type="protein sequence ID" value="GIY01273.1"/>
    <property type="molecule type" value="Genomic_DNA"/>
</dbReference>
<protein>
    <submittedName>
        <fullName evidence="2">Uncharacterized protein</fullName>
    </submittedName>
</protein>
<name>A0AAV4PV22_9ARAC</name>
<proteinExistence type="predicted"/>
<sequence>MQLEKAAYLDKLYHSPVEGIKIPGRGNIKPQFEKNSHGGLGIHNWRNPKYPQPPTDEEHDKSSCVPIRKRDNMATTLKG</sequence>
<feature type="region of interest" description="Disordered" evidence="1">
    <location>
        <begin position="23"/>
        <end position="79"/>
    </location>
</feature>
<evidence type="ECO:0000313" key="3">
    <source>
        <dbReference type="Proteomes" id="UP001054837"/>
    </source>
</evidence>
<organism evidence="2 3">
    <name type="scientific">Caerostris darwini</name>
    <dbReference type="NCBI Taxonomy" id="1538125"/>
    <lineage>
        <taxon>Eukaryota</taxon>
        <taxon>Metazoa</taxon>
        <taxon>Ecdysozoa</taxon>
        <taxon>Arthropoda</taxon>
        <taxon>Chelicerata</taxon>
        <taxon>Arachnida</taxon>
        <taxon>Araneae</taxon>
        <taxon>Araneomorphae</taxon>
        <taxon>Entelegynae</taxon>
        <taxon>Araneoidea</taxon>
        <taxon>Araneidae</taxon>
        <taxon>Caerostris</taxon>
    </lineage>
</organism>
<accession>A0AAV4PV22</accession>
<keyword evidence="3" id="KW-1185">Reference proteome</keyword>
<reference evidence="2 3" key="1">
    <citation type="submission" date="2021-06" db="EMBL/GenBank/DDBJ databases">
        <title>Caerostris darwini draft genome.</title>
        <authorList>
            <person name="Kono N."/>
            <person name="Arakawa K."/>
        </authorList>
    </citation>
    <scope>NUCLEOTIDE SEQUENCE [LARGE SCALE GENOMIC DNA]</scope>
</reference>
<evidence type="ECO:0000313" key="2">
    <source>
        <dbReference type="EMBL" id="GIY01273.1"/>
    </source>
</evidence>
<comment type="caution">
    <text evidence="2">The sequence shown here is derived from an EMBL/GenBank/DDBJ whole genome shotgun (WGS) entry which is preliminary data.</text>
</comment>
<dbReference type="AlphaFoldDB" id="A0AAV4PV22"/>
<evidence type="ECO:0000256" key="1">
    <source>
        <dbReference type="SAM" id="MobiDB-lite"/>
    </source>
</evidence>
<feature type="compositionally biased region" description="Basic and acidic residues" evidence="1">
    <location>
        <begin position="56"/>
        <end position="72"/>
    </location>
</feature>
<gene>
    <name evidence="2" type="ORF">CDAR_213281</name>
</gene>